<keyword evidence="5" id="KW-0560">Oxidoreductase</keyword>
<accession>A0A8H3DJ65</accession>
<evidence type="ECO:0000256" key="5">
    <source>
        <dbReference type="ARBA" id="ARBA00023002"/>
    </source>
</evidence>
<sequence>MRPFPALIALALAGAVSAYPGEGSTGDNKTPTCPYAAQAANAKRQSSTSSSATFDPVKQKIDVTGVHAFKAPAKGDKRGPCPALNALANHGYLPHNGVTNFTEASEACNKVFGMGEDVSNLLSTLGTLLSGDPKTSVWDIYLRGAHNLYEADASPTYWDGYMNKGNPNTLNLKYFKQLYDRLPESDPNANFDYDVVVDHRAMRFNTSVSQNPRFYYSPFGGPGASASAHAFLGRLMANHSAEAPNGILNHQTLKSLFAVSGSSANLTYKVGHERIPDYYYRRPDDYNFPALGNDIRNAGQKYPKLLLTGGNTGKVNSFTSVNITDLTGGAYHATNPPETDNLLCFAFRMAQQEILEATRHDLEDLTAGMDLWNKKVAPSFAALNCASVGKYDTSLLKAFPGSKDYY</sequence>
<dbReference type="Proteomes" id="UP000663843">
    <property type="component" value="Unassembled WGS sequence"/>
</dbReference>
<evidence type="ECO:0000256" key="3">
    <source>
        <dbReference type="ARBA" id="ARBA00022617"/>
    </source>
</evidence>
<dbReference type="GO" id="GO:0004601">
    <property type="term" value="F:peroxidase activity"/>
    <property type="evidence" value="ECO:0007669"/>
    <property type="project" value="UniProtKB-KW"/>
</dbReference>
<evidence type="ECO:0000313" key="11">
    <source>
        <dbReference type="Proteomes" id="UP000663843"/>
    </source>
</evidence>
<evidence type="ECO:0000313" key="10">
    <source>
        <dbReference type="EMBL" id="CAE6528462.1"/>
    </source>
</evidence>
<comment type="caution">
    <text evidence="10">The sequence shown here is derived from an EMBL/GenBank/DDBJ whole genome shotgun (WGS) entry which is preliminary data.</text>
</comment>
<evidence type="ECO:0000256" key="8">
    <source>
        <dbReference type="SAM" id="SignalP"/>
    </source>
</evidence>
<gene>
    <name evidence="10" type="ORF">RDB_LOCUS175543</name>
</gene>
<evidence type="ECO:0000259" key="9">
    <source>
        <dbReference type="PROSITE" id="PS51405"/>
    </source>
</evidence>
<evidence type="ECO:0000256" key="2">
    <source>
        <dbReference type="ARBA" id="ARBA00022559"/>
    </source>
</evidence>
<keyword evidence="2" id="KW-0575">Peroxidase</keyword>
<evidence type="ECO:0000256" key="7">
    <source>
        <dbReference type="ARBA" id="ARBA00025795"/>
    </source>
</evidence>
<name>A0A8H3DJ65_9AGAM</name>
<comment type="similarity">
    <text evidence="7">Belongs to the chloroperoxidase family.</text>
</comment>
<dbReference type="PROSITE" id="PS51405">
    <property type="entry name" value="HEME_HALOPEROXIDASE"/>
    <property type="match status" value="1"/>
</dbReference>
<dbReference type="Pfam" id="PF01328">
    <property type="entry name" value="Peroxidase_2"/>
    <property type="match status" value="1"/>
</dbReference>
<evidence type="ECO:0000256" key="4">
    <source>
        <dbReference type="ARBA" id="ARBA00022723"/>
    </source>
</evidence>
<dbReference type="PANTHER" id="PTHR33577:SF16">
    <property type="entry name" value="HEME HALOPEROXIDASE FAMILY PROFILE DOMAIN-CONTAINING PROTEIN"/>
    <property type="match status" value="1"/>
</dbReference>
<dbReference type="Gene3D" id="1.10.489.10">
    <property type="entry name" value="Chloroperoxidase-like"/>
    <property type="match status" value="1"/>
</dbReference>
<feature type="domain" description="Heme haloperoxidase family profile" evidence="9">
    <location>
        <begin position="65"/>
        <end position="297"/>
    </location>
</feature>
<keyword evidence="4" id="KW-0479">Metal-binding</keyword>
<dbReference type="AlphaFoldDB" id="A0A8H3DJ65"/>
<feature type="signal peptide" evidence="8">
    <location>
        <begin position="1"/>
        <end position="18"/>
    </location>
</feature>
<feature type="chain" id="PRO_5034059529" description="Heme haloperoxidase family profile domain-containing protein" evidence="8">
    <location>
        <begin position="19"/>
        <end position="406"/>
    </location>
</feature>
<protein>
    <recommendedName>
        <fullName evidence="9">Heme haloperoxidase family profile domain-containing protein</fullName>
    </recommendedName>
</protein>
<comment type="cofactor">
    <cofactor evidence="1">
        <name>heme b</name>
        <dbReference type="ChEBI" id="CHEBI:60344"/>
    </cofactor>
</comment>
<organism evidence="10 11">
    <name type="scientific">Rhizoctonia solani</name>
    <dbReference type="NCBI Taxonomy" id="456999"/>
    <lineage>
        <taxon>Eukaryota</taxon>
        <taxon>Fungi</taxon>
        <taxon>Dikarya</taxon>
        <taxon>Basidiomycota</taxon>
        <taxon>Agaricomycotina</taxon>
        <taxon>Agaricomycetes</taxon>
        <taxon>Cantharellales</taxon>
        <taxon>Ceratobasidiaceae</taxon>
        <taxon>Rhizoctonia</taxon>
    </lineage>
</organism>
<dbReference type="PANTHER" id="PTHR33577">
    <property type="entry name" value="STERIGMATOCYSTIN BIOSYNTHESIS PEROXIDASE STCC-RELATED"/>
    <property type="match status" value="1"/>
</dbReference>
<evidence type="ECO:0000256" key="1">
    <source>
        <dbReference type="ARBA" id="ARBA00001970"/>
    </source>
</evidence>
<dbReference type="SUPFAM" id="SSF47571">
    <property type="entry name" value="Cloroperoxidase"/>
    <property type="match status" value="1"/>
</dbReference>
<dbReference type="InterPro" id="IPR000028">
    <property type="entry name" value="Chloroperoxidase"/>
</dbReference>
<keyword evidence="6" id="KW-0408">Iron</keyword>
<evidence type="ECO:0000256" key="6">
    <source>
        <dbReference type="ARBA" id="ARBA00023004"/>
    </source>
</evidence>
<proteinExistence type="inferred from homology"/>
<keyword evidence="8" id="KW-0732">Signal</keyword>
<dbReference type="EMBL" id="CAJMWT010007812">
    <property type="protein sequence ID" value="CAE6528462.1"/>
    <property type="molecule type" value="Genomic_DNA"/>
</dbReference>
<keyword evidence="3" id="KW-0349">Heme</keyword>
<dbReference type="InterPro" id="IPR036851">
    <property type="entry name" value="Chloroperoxidase-like_sf"/>
</dbReference>
<reference evidence="10" key="1">
    <citation type="submission" date="2021-01" db="EMBL/GenBank/DDBJ databases">
        <authorList>
            <person name="Kaushik A."/>
        </authorList>
    </citation>
    <scope>NUCLEOTIDE SEQUENCE</scope>
    <source>
        <strain evidence="10">AG2-2IIIB</strain>
    </source>
</reference>
<dbReference type="GO" id="GO:0046872">
    <property type="term" value="F:metal ion binding"/>
    <property type="evidence" value="ECO:0007669"/>
    <property type="project" value="UniProtKB-KW"/>
</dbReference>